<proteinExistence type="predicted"/>
<protein>
    <submittedName>
        <fullName evidence="2">DNA/RNA non-specific endonuclease</fullName>
    </submittedName>
</protein>
<keyword evidence="2" id="KW-0540">Nuclease</keyword>
<dbReference type="EMBL" id="CP063361">
    <property type="protein sequence ID" value="UOD29976.1"/>
    <property type="molecule type" value="Genomic_DNA"/>
</dbReference>
<dbReference type="InterPro" id="IPR044927">
    <property type="entry name" value="Endonuclea_NS_2"/>
</dbReference>
<gene>
    <name evidence="2" type="ORF">INH39_32260</name>
</gene>
<organism evidence="2 3">
    <name type="scientific">Massilia violaceinigra</name>
    <dbReference type="NCBI Taxonomy" id="2045208"/>
    <lineage>
        <taxon>Bacteria</taxon>
        <taxon>Pseudomonadati</taxon>
        <taxon>Pseudomonadota</taxon>
        <taxon>Betaproteobacteria</taxon>
        <taxon>Burkholderiales</taxon>
        <taxon>Oxalobacteraceae</taxon>
        <taxon>Telluria group</taxon>
        <taxon>Massilia</taxon>
    </lineage>
</organism>
<name>A0ABY4A5B0_9BURK</name>
<evidence type="ECO:0000259" key="1">
    <source>
        <dbReference type="Pfam" id="PF13930"/>
    </source>
</evidence>
<dbReference type="RefSeq" id="WP_243491226.1">
    <property type="nucleotide sequence ID" value="NZ_CP063361.1"/>
</dbReference>
<accession>A0ABY4A5B0</accession>
<sequence>MNSAAPNTRYTYGNYTYETDEVARLASIEGAATLKDHRRFVTSGEPNTVAIGNEGVFEDVGFHAIGNQFDGPINRLNVFPGSGRSITLSDGEVLKNLNLSRYKVDFENPVAKLIRETGQPVPIRFETIYNKSNMTSRPDAFKASYQQADGNWREVLFRNKAGG</sequence>
<evidence type="ECO:0000313" key="2">
    <source>
        <dbReference type="EMBL" id="UOD29976.1"/>
    </source>
</evidence>
<feature type="domain" description="Type VII secretion system protein EssD-like" evidence="1">
    <location>
        <begin position="6"/>
        <end position="146"/>
    </location>
</feature>
<keyword evidence="3" id="KW-1185">Reference proteome</keyword>
<keyword evidence="2" id="KW-0378">Hydrolase</keyword>
<dbReference type="Pfam" id="PF13930">
    <property type="entry name" value="Endonuclea_NS_2"/>
    <property type="match status" value="1"/>
</dbReference>
<dbReference type="Proteomes" id="UP000831532">
    <property type="component" value="Chromosome"/>
</dbReference>
<evidence type="ECO:0000313" key="3">
    <source>
        <dbReference type="Proteomes" id="UP000831532"/>
    </source>
</evidence>
<reference evidence="2 3" key="1">
    <citation type="submission" date="2020-10" db="EMBL/GenBank/DDBJ databases">
        <title>Genome analysis of Massilia species.</title>
        <authorList>
            <person name="Jung D.-H."/>
        </authorList>
    </citation>
    <scope>NUCLEOTIDE SEQUENCE [LARGE SCALE GENOMIC DNA]</scope>
    <source>
        <strain evidence="3">sipir</strain>
    </source>
</reference>
<dbReference type="GO" id="GO:0004519">
    <property type="term" value="F:endonuclease activity"/>
    <property type="evidence" value="ECO:0007669"/>
    <property type="project" value="UniProtKB-KW"/>
</dbReference>
<keyword evidence="2" id="KW-0255">Endonuclease</keyword>